<evidence type="ECO:0000256" key="3">
    <source>
        <dbReference type="ARBA" id="ARBA00023136"/>
    </source>
</evidence>
<comment type="caution">
    <text evidence="8">The sequence shown here is derived from an EMBL/GenBank/DDBJ whole genome shotgun (WGS) entry which is preliminary data.</text>
</comment>
<evidence type="ECO:0000256" key="1">
    <source>
        <dbReference type="ARBA" id="ARBA00022475"/>
    </source>
</evidence>
<keyword evidence="2 7" id="KW-0732">Signal</keyword>
<reference evidence="8 9" key="1">
    <citation type="submission" date="2019-02" db="EMBL/GenBank/DDBJ databases">
        <title>Paenibacillus sp. nov., isolated from surface-sterilized tissue of Thalictrum simplex L.</title>
        <authorList>
            <person name="Tuo L."/>
        </authorList>
    </citation>
    <scope>NUCLEOTIDE SEQUENCE [LARGE SCALE GENOMIC DNA]</scope>
    <source>
        <strain evidence="8 9">N2SHLJ1</strain>
    </source>
</reference>
<dbReference type="Proteomes" id="UP000293142">
    <property type="component" value="Unassembled WGS sequence"/>
</dbReference>
<evidence type="ECO:0000313" key="8">
    <source>
        <dbReference type="EMBL" id="TBL71215.1"/>
    </source>
</evidence>
<dbReference type="Pfam" id="PF01547">
    <property type="entry name" value="SBP_bac_1"/>
    <property type="match status" value="1"/>
</dbReference>
<dbReference type="AlphaFoldDB" id="A0A4V2J3C4"/>
<keyword evidence="1" id="KW-1003">Cell membrane</keyword>
<proteinExistence type="predicted"/>
<dbReference type="PANTHER" id="PTHR43649">
    <property type="entry name" value="ARABINOSE-BINDING PROTEIN-RELATED"/>
    <property type="match status" value="1"/>
</dbReference>
<feature type="region of interest" description="Disordered" evidence="6">
    <location>
        <begin position="33"/>
        <end position="63"/>
    </location>
</feature>
<gene>
    <name evidence="8" type="ORF">EYB31_31065</name>
</gene>
<evidence type="ECO:0000256" key="2">
    <source>
        <dbReference type="ARBA" id="ARBA00022729"/>
    </source>
</evidence>
<sequence>MLNGGLSLKKIKRLNTIGSCSVAALLALSVAACSSGTPDKPSAAQPQTPAPQQPEKKETAAPPQPVTYKIFRNFGAPEYPADGGKGHKEVLAGLEKAGLKGIDYQVNLASGTEYFTKLNLLASSGDLPDFFNVDIPTLTRFADEGLIMPLDDLLKNAPNVGKLVISKDLDALKYKGKQYGLPVGYRPEAFNGPDVSGFNVRQDWLDNLGLKQPKTLDEFYNVLKAFTNDDPDKNGKKDTYGLGAAKPSNPQNTTFAAIFGAYGIIPNFWHERDGQLKQGMVLPESKEVLALLQKWFKEGLIDPEFVITEQKQLDEKVVGSKVGIFEGNAFNVDPKQPVNLALKKATPTANVQLLAPPSGAGGKNGWPENMPAYNDIRAISAKAKNPEQLMKLIDWSASDAGFPLVTYGVENEHYTFDKAKNRINMTVNSYSDLYAQGFSNPIRFIQVVDRRWMVDEALTAMETANKYTVKNQFWSTTQAMLDYPDLPKLWSEYYAKIVTGTWPVDKWDEFVTKYYSQGGKEIEKQVNEEWKKTKK</sequence>
<dbReference type="Gene3D" id="3.40.190.10">
    <property type="entry name" value="Periplasmic binding protein-like II"/>
    <property type="match status" value="2"/>
</dbReference>
<dbReference type="InterPro" id="IPR006059">
    <property type="entry name" value="SBP"/>
</dbReference>
<feature type="signal peptide" evidence="7">
    <location>
        <begin position="1"/>
        <end position="34"/>
    </location>
</feature>
<dbReference type="PANTHER" id="PTHR43649:SF33">
    <property type="entry name" value="POLYGALACTURONAN_RHAMNOGALACTURONAN-BINDING PROTEIN YTCQ"/>
    <property type="match status" value="1"/>
</dbReference>
<accession>A0A4V2J3C4</accession>
<evidence type="ECO:0000256" key="4">
    <source>
        <dbReference type="ARBA" id="ARBA00023139"/>
    </source>
</evidence>
<protein>
    <submittedName>
        <fullName evidence="8">Extracellular solute-binding protein</fullName>
    </submittedName>
</protein>
<evidence type="ECO:0000256" key="6">
    <source>
        <dbReference type="SAM" id="MobiDB-lite"/>
    </source>
</evidence>
<keyword evidence="5" id="KW-0449">Lipoprotein</keyword>
<name>A0A4V2J3C4_9BACL</name>
<dbReference type="SUPFAM" id="SSF53850">
    <property type="entry name" value="Periplasmic binding protein-like II"/>
    <property type="match status" value="1"/>
</dbReference>
<keyword evidence="4" id="KW-0564">Palmitate</keyword>
<dbReference type="InterPro" id="IPR050490">
    <property type="entry name" value="Bact_solute-bd_prot1"/>
</dbReference>
<evidence type="ECO:0000256" key="7">
    <source>
        <dbReference type="SAM" id="SignalP"/>
    </source>
</evidence>
<evidence type="ECO:0000256" key="5">
    <source>
        <dbReference type="ARBA" id="ARBA00023288"/>
    </source>
</evidence>
<dbReference type="EMBL" id="SIRE01000027">
    <property type="protein sequence ID" value="TBL71215.1"/>
    <property type="molecule type" value="Genomic_DNA"/>
</dbReference>
<organism evidence="8 9">
    <name type="scientific">Paenibacillus thalictri</name>
    <dbReference type="NCBI Taxonomy" id="2527873"/>
    <lineage>
        <taxon>Bacteria</taxon>
        <taxon>Bacillati</taxon>
        <taxon>Bacillota</taxon>
        <taxon>Bacilli</taxon>
        <taxon>Bacillales</taxon>
        <taxon>Paenibacillaceae</taxon>
        <taxon>Paenibacillus</taxon>
    </lineage>
</organism>
<keyword evidence="3" id="KW-0472">Membrane</keyword>
<keyword evidence="9" id="KW-1185">Reference proteome</keyword>
<dbReference type="OrthoDB" id="9787283at2"/>
<evidence type="ECO:0000313" key="9">
    <source>
        <dbReference type="Proteomes" id="UP000293142"/>
    </source>
</evidence>
<feature type="chain" id="PRO_5038764921" evidence="7">
    <location>
        <begin position="35"/>
        <end position="535"/>
    </location>
</feature>